<dbReference type="Proteomes" id="UP000012099">
    <property type="component" value="Unassembled WGS sequence"/>
</dbReference>
<protein>
    <submittedName>
        <fullName evidence="1">Uncharacterized protein</fullName>
    </submittedName>
</protein>
<evidence type="ECO:0000313" key="2">
    <source>
        <dbReference type="Proteomes" id="UP000012099"/>
    </source>
</evidence>
<reference evidence="1 2" key="1">
    <citation type="submission" date="2013-01" db="EMBL/GenBank/DDBJ databases">
        <authorList>
            <person name="Harkins D.M."/>
            <person name="Durkin A.S."/>
            <person name="Brinkac L.M."/>
            <person name="Haft D.H."/>
            <person name="Selengut J.D."/>
            <person name="Sanka R."/>
            <person name="DePew J."/>
            <person name="Purushe J."/>
            <person name="Whelen A.C."/>
            <person name="Vinetz J.M."/>
            <person name="Sutton G.G."/>
            <person name="Nierman W.C."/>
            <person name="Fouts D.E."/>
        </authorList>
    </citation>
    <scope>NUCLEOTIDE SEQUENCE [LARGE SCALE GENOMIC DNA]</scope>
    <source>
        <strain evidence="1 2">2007001578</strain>
    </source>
</reference>
<organism evidence="1 2">
    <name type="scientific">Leptospira noguchii str. 2007001578</name>
    <dbReference type="NCBI Taxonomy" id="1049974"/>
    <lineage>
        <taxon>Bacteria</taxon>
        <taxon>Pseudomonadati</taxon>
        <taxon>Spirochaetota</taxon>
        <taxon>Spirochaetia</taxon>
        <taxon>Leptospirales</taxon>
        <taxon>Leptospiraceae</taxon>
        <taxon>Leptospira</taxon>
    </lineage>
</organism>
<sequence length="56" mass="6692">MVLDCFRNFKVNESFKIKSTQNVICRMNSTLLLLNQKTFIKTKVEMFFQNPIDKMD</sequence>
<accession>A0ABN0J5V5</accession>
<dbReference type="EMBL" id="AHMH02000016">
    <property type="protein sequence ID" value="EMN02390.1"/>
    <property type="molecule type" value="Genomic_DNA"/>
</dbReference>
<proteinExistence type="predicted"/>
<gene>
    <name evidence="1" type="ORF">LEP1GSC035_1665</name>
</gene>
<evidence type="ECO:0000313" key="1">
    <source>
        <dbReference type="EMBL" id="EMN02390.1"/>
    </source>
</evidence>
<name>A0ABN0J5V5_9LEPT</name>
<keyword evidence="2" id="KW-1185">Reference proteome</keyword>
<comment type="caution">
    <text evidence="1">The sequence shown here is derived from an EMBL/GenBank/DDBJ whole genome shotgun (WGS) entry which is preliminary data.</text>
</comment>